<name>A0AAD7DZR0_MYCRO</name>
<keyword evidence="4" id="KW-0479">Metal-binding</keyword>
<keyword evidence="7" id="KW-0503">Monooxygenase</keyword>
<evidence type="ECO:0000256" key="2">
    <source>
        <dbReference type="ARBA" id="ARBA00010617"/>
    </source>
</evidence>
<protein>
    <submittedName>
        <fullName evidence="9">Cytochrome P450</fullName>
    </submittedName>
</protein>
<dbReference type="InterPro" id="IPR036396">
    <property type="entry name" value="Cyt_P450_sf"/>
</dbReference>
<evidence type="ECO:0000256" key="3">
    <source>
        <dbReference type="ARBA" id="ARBA00022617"/>
    </source>
</evidence>
<evidence type="ECO:0000256" key="8">
    <source>
        <dbReference type="SAM" id="Phobius"/>
    </source>
</evidence>
<comment type="cofactor">
    <cofactor evidence="1">
        <name>heme</name>
        <dbReference type="ChEBI" id="CHEBI:30413"/>
    </cofactor>
</comment>
<keyword evidence="3" id="KW-0349">Heme</keyword>
<evidence type="ECO:0000313" key="10">
    <source>
        <dbReference type="Proteomes" id="UP001221757"/>
    </source>
</evidence>
<reference evidence="9" key="1">
    <citation type="submission" date="2023-03" db="EMBL/GenBank/DDBJ databases">
        <title>Massive genome expansion in bonnet fungi (Mycena s.s.) driven by repeated elements and novel gene families across ecological guilds.</title>
        <authorList>
            <consortium name="Lawrence Berkeley National Laboratory"/>
            <person name="Harder C.B."/>
            <person name="Miyauchi S."/>
            <person name="Viragh M."/>
            <person name="Kuo A."/>
            <person name="Thoen E."/>
            <person name="Andreopoulos B."/>
            <person name="Lu D."/>
            <person name="Skrede I."/>
            <person name="Drula E."/>
            <person name="Henrissat B."/>
            <person name="Morin E."/>
            <person name="Kohler A."/>
            <person name="Barry K."/>
            <person name="LaButti K."/>
            <person name="Morin E."/>
            <person name="Salamov A."/>
            <person name="Lipzen A."/>
            <person name="Mereny Z."/>
            <person name="Hegedus B."/>
            <person name="Baldrian P."/>
            <person name="Stursova M."/>
            <person name="Weitz H."/>
            <person name="Taylor A."/>
            <person name="Grigoriev I.V."/>
            <person name="Nagy L.G."/>
            <person name="Martin F."/>
            <person name="Kauserud H."/>
        </authorList>
    </citation>
    <scope>NUCLEOTIDE SEQUENCE</scope>
    <source>
        <strain evidence="9">CBHHK067</strain>
    </source>
</reference>
<evidence type="ECO:0000256" key="7">
    <source>
        <dbReference type="ARBA" id="ARBA00023033"/>
    </source>
</evidence>
<comment type="similarity">
    <text evidence="2">Belongs to the cytochrome P450 family.</text>
</comment>
<dbReference type="GO" id="GO:0016705">
    <property type="term" value="F:oxidoreductase activity, acting on paired donors, with incorporation or reduction of molecular oxygen"/>
    <property type="evidence" value="ECO:0007669"/>
    <property type="project" value="InterPro"/>
</dbReference>
<proteinExistence type="inferred from homology"/>
<keyword evidence="8" id="KW-1133">Transmembrane helix</keyword>
<keyword evidence="6" id="KW-0408">Iron</keyword>
<feature type="transmembrane region" description="Helical" evidence="8">
    <location>
        <begin position="28"/>
        <end position="45"/>
    </location>
</feature>
<evidence type="ECO:0000256" key="1">
    <source>
        <dbReference type="ARBA" id="ARBA00001971"/>
    </source>
</evidence>
<keyword evidence="8" id="KW-0812">Transmembrane</keyword>
<dbReference type="SUPFAM" id="SSF48264">
    <property type="entry name" value="Cytochrome P450"/>
    <property type="match status" value="1"/>
</dbReference>
<dbReference type="InterPro" id="IPR047146">
    <property type="entry name" value="Cyt_P450_E_CYP52_fungi"/>
</dbReference>
<evidence type="ECO:0000256" key="5">
    <source>
        <dbReference type="ARBA" id="ARBA00023002"/>
    </source>
</evidence>
<evidence type="ECO:0000256" key="4">
    <source>
        <dbReference type="ARBA" id="ARBA00022723"/>
    </source>
</evidence>
<keyword evidence="5" id="KW-0560">Oxidoreductase</keyword>
<dbReference type="InterPro" id="IPR001128">
    <property type="entry name" value="Cyt_P450"/>
</dbReference>
<evidence type="ECO:0000256" key="6">
    <source>
        <dbReference type="ARBA" id="ARBA00023004"/>
    </source>
</evidence>
<dbReference type="Pfam" id="PF00067">
    <property type="entry name" value="p450"/>
    <property type="match status" value="1"/>
</dbReference>
<dbReference type="GO" id="GO:0020037">
    <property type="term" value="F:heme binding"/>
    <property type="evidence" value="ECO:0007669"/>
    <property type="project" value="InterPro"/>
</dbReference>
<comment type="caution">
    <text evidence="9">The sequence shown here is derived from an EMBL/GenBank/DDBJ whole genome shotgun (WGS) entry which is preliminary data.</text>
</comment>
<dbReference type="PANTHER" id="PTHR24287:SF1">
    <property type="entry name" value="P450, PUTATIVE (EUROFUNG)-RELATED"/>
    <property type="match status" value="1"/>
</dbReference>
<gene>
    <name evidence="9" type="ORF">B0H17DRAFT_1127163</name>
</gene>
<keyword evidence="8" id="KW-0472">Membrane</keyword>
<dbReference type="Proteomes" id="UP001221757">
    <property type="component" value="Unassembled WGS sequence"/>
</dbReference>
<dbReference type="GO" id="GO:0005506">
    <property type="term" value="F:iron ion binding"/>
    <property type="evidence" value="ECO:0007669"/>
    <property type="project" value="InterPro"/>
</dbReference>
<organism evidence="9 10">
    <name type="scientific">Mycena rosella</name>
    <name type="common">Pink bonnet</name>
    <name type="synonym">Agaricus rosellus</name>
    <dbReference type="NCBI Taxonomy" id="1033263"/>
    <lineage>
        <taxon>Eukaryota</taxon>
        <taxon>Fungi</taxon>
        <taxon>Dikarya</taxon>
        <taxon>Basidiomycota</taxon>
        <taxon>Agaricomycotina</taxon>
        <taxon>Agaricomycetes</taxon>
        <taxon>Agaricomycetidae</taxon>
        <taxon>Agaricales</taxon>
        <taxon>Marasmiineae</taxon>
        <taxon>Mycenaceae</taxon>
        <taxon>Mycena</taxon>
    </lineage>
</organism>
<dbReference type="Gene3D" id="1.10.630.10">
    <property type="entry name" value="Cytochrome P450"/>
    <property type="match status" value="1"/>
</dbReference>
<dbReference type="GO" id="GO:0004497">
    <property type="term" value="F:monooxygenase activity"/>
    <property type="evidence" value="ECO:0007669"/>
    <property type="project" value="UniProtKB-KW"/>
</dbReference>
<evidence type="ECO:0000313" key="9">
    <source>
        <dbReference type="EMBL" id="KAJ7703527.1"/>
    </source>
</evidence>
<sequence length="521" mass="59434">MILASSIGACVVTWLLDAYLNVHSLRWVFLIVCLLSFPLVFIFKVQYTLWTDRHAATAHGATLPPTLPSVWCSSPCAKMRRAILASSLHVIVPLFINPRLGEPVAKVKQNIGHTFCMRILFENRNAAMFITTEPEYLKVNADFVEEYRVLIHGVRSSLRVDLTALRRVRMRGRFSGTSLARVSSARTGKYGICNLELFDRHSMEGIAHIKKRLQEGYPIDFQVHPSPYPGGHRHRHRTRRLPSLRQLVAFERFPFGASWPLSEFWHDKIQGPMSVIRAFLGPILGEAVARRREHGSERHLHIKEGTAQNREVQEGETLVDHLLSYTEGTYARIPHRRLIYIHLRFCCADRTMLRDEILNISVAGRDTVRPRKTPARAPTPEDFREMKYLCAVLNETLRMYPPLNFNMRSTTTPVILPSTTGGQPFYLPAHPKVPFSVLNMHRRTDLWGPDAAQWDPEQFIDERLHKYRLSILVPVRAVLVIRSNSDPKLFRDLAAARGTASGELCPPRQRAKSIILGRSVG</sequence>
<dbReference type="EMBL" id="JARKIE010000012">
    <property type="protein sequence ID" value="KAJ7703527.1"/>
    <property type="molecule type" value="Genomic_DNA"/>
</dbReference>
<keyword evidence="10" id="KW-1185">Reference proteome</keyword>
<accession>A0AAD7DZR0</accession>
<dbReference type="PANTHER" id="PTHR24287">
    <property type="entry name" value="P450, PUTATIVE (EUROFUNG)-RELATED"/>
    <property type="match status" value="1"/>
</dbReference>
<dbReference type="AlphaFoldDB" id="A0AAD7DZR0"/>